<gene>
    <name evidence="2" type="ORF">MBCUT_18870</name>
</gene>
<accession>A0A166CSQ6</accession>
<sequence length="371" mass="42317">MNELKDSIVLILLLLFVVFLVGCSYATDITENNSFNNEISQNDVFKGSKSLYNYINKNEKLPEYVEISNRKYSMGQFMYLMSKTVINSQKNDLNNITIPYNIKSVKNPTGSSINGEISSKDINSYSKAIINYMDNNNRPPNYIKSRLGNIQYETMIFAISKFLSKSSNGKLAKITISVSRKSPINNNGYTIGLFSKYIKRDSLKKYLSSTKNAPKDEFIKKLAKKLTKGCNTKLEKAEAIFNWVKSNIKYFRYGNTKYGAKKSIKIRKGNCVDNSHVLVSLFRASNIPTRYVNGKCKFIKGDLDGSTVSHVWVQVLINKKWIVADGTYQGNRLGYVSNWKINSYKLLGIYSCVYTNTAYNINLIKYNRNNN</sequence>
<dbReference type="Gene3D" id="3.10.620.30">
    <property type="match status" value="1"/>
</dbReference>
<dbReference type="SMART" id="SM00460">
    <property type="entry name" value="TGc"/>
    <property type="match status" value="1"/>
</dbReference>
<dbReference type="STRING" id="47311.MBCUT_18870"/>
<reference evidence="2 3" key="1">
    <citation type="submission" date="2016-04" db="EMBL/GenBank/DDBJ databases">
        <title>Genome sequence of Methanobrevibacter cuticularis DSM 11139.</title>
        <authorList>
            <person name="Poehlein A."/>
            <person name="Seedorf H."/>
            <person name="Daniel R."/>
        </authorList>
    </citation>
    <scope>NUCLEOTIDE SEQUENCE [LARGE SCALE GENOMIC DNA]</scope>
    <source>
        <strain evidence="2 3">DSM 11139</strain>
    </source>
</reference>
<dbReference type="Proteomes" id="UP000077275">
    <property type="component" value="Unassembled WGS sequence"/>
</dbReference>
<dbReference type="PATRIC" id="fig|47311.3.peg.2054"/>
<name>A0A166CSQ6_9EURY</name>
<dbReference type="PANTHER" id="PTHR33490">
    <property type="entry name" value="BLR5614 PROTEIN-RELATED"/>
    <property type="match status" value="1"/>
</dbReference>
<organism evidence="2 3">
    <name type="scientific">Methanobrevibacter cuticularis</name>
    <dbReference type="NCBI Taxonomy" id="47311"/>
    <lineage>
        <taxon>Archaea</taxon>
        <taxon>Methanobacteriati</taxon>
        <taxon>Methanobacteriota</taxon>
        <taxon>Methanomada group</taxon>
        <taxon>Methanobacteria</taxon>
        <taxon>Methanobacteriales</taxon>
        <taxon>Methanobacteriaceae</taxon>
        <taxon>Methanobrevibacter</taxon>
    </lineage>
</organism>
<evidence type="ECO:0000313" key="3">
    <source>
        <dbReference type="Proteomes" id="UP000077275"/>
    </source>
</evidence>
<proteinExistence type="predicted"/>
<evidence type="ECO:0000313" key="2">
    <source>
        <dbReference type="EMBL" id="KZX14823.1"/>
    </source>
</evidence>
<dbReference type="InterPro" id="IPR002931">
    <property type="entry name" value="Transglutaminase-like"/>
</dbReference>
<comment type="caution">
    <text evidence="2">The sequence shown here is derived from an EMBL/GenBank/DDBJ whole genome shotgun (WGS) entry which is preliminary data.</text>
</comment>
<keyword evidence="3" id="KW-1185">Reference proteome</keyword>
<evidence type="ECO:0000259" key="1">
    <source>
        <dbReference type="SMART" id="SM00460"/>
    </source>
</evidence>
<dbReference type="PROSITE" id="PS51257">
    <property type="entry name" value="PROKAR_LIPOPROTEIN"/>
    <property type="match status" value="1"/>
</dbReference>
<dbReference type="AlphaFoldDB" id="A0A166CSQ6"/>
<dbReference type="OrthoDB" id="18481at2157"/>
<protein>
    <submittedName>
        <fullName evidence="2">Transglutaminase-like superfamily protein</fullName>
    </submittedName>
</protein>
<dbReference type="Pfam" id="PF01841">
    <property type="entry name" value="Transglut_core"/>
    <property type="match status" value="1"/>
</dbReference>
<dbReference type="RefSeq" id="WP_067260417.1">
    <property type="nucleotide sequence ID" value="NZ_LWMW01000146.1"/>
</dbReference>
<dbReference type="SUPFAM" id="SSF54001">
    <property type="entry name" value="Cysteine proteinases"/>
    <property type="match status" value="1"/>
</dbReference>
<dbReference type="EMBL" id="LWMW01000146">
    <property type="protein sequence ID" value="KZX14823.1"/>
    <property type="molecule type" value="Genomic_DNA"/>
</dbReference>
<feature type="domain" description="Transglutaminase-like" evidence="1">
    <location>
        <begin position="263"/>
        <end position="328"/>
    </location>
</feature>
<dbReference type="InterPro" id="IPR038765">
    <property type="entry name" value="Papain-like_cys_pep_sf"/>
</dbReference>